<proteinExistence type="predicted"/>
<organism evidence="2 3">
    <name type="scientific">Rhizobium tropici</name>
    <dbReference type="NCBI Taxonomy" id="398"/>
    <lineage>
        <taxon>Bacteria</taxon>
        <taxon>Pseudomonadati</taxon>
        <taxon>Pseudomonadota</taxon>
        <taxon>Alphaproteobacteria</taxon>
        <taxon>Hyphomicrobiales</taxon>
        <taxon>Rhizobiaceae</taxon>
        <taxon>Rhizobium/Agrobacterium group</taxon>
        <taxon>Rhizobium</taxon>
    </lineage>
</organism>
<feature type="compositionally biased region" description="Acidic residues" evidence="1">
    <location>
        <begin position="181"/>
        <end position="196"/>
    </location>
</feature>
<accession>A0A5B0W390</accession>
<name>A0A5B0W390_RHITR</name>
<evidence type="ECO:0000313" key="2">
    <source>
        <dbReference type="EMBL" id="KAA1181192.1"/>
    </source>
</evidence>
<protein>
    <submittedName>
        <fullName evidence="2">Uncharacterized protein</fullName>
    </submittedName>
</protein>
<dbReference type="EMBL" id="VNIP01000007">
    <property type="protein sequence ID" value="KAA1181192.1"/>
    <property type="molecule type" value="Genomic_DNA"/>
</dbReference>
<gene>
    <name evidence="2" type="ORF">FP026_12765</name>
</gene>
<evidence type="ECO:0000313" key="3">
    <source>
        <dbReference type="Proteomes" id="UP000323608"/>
    </source>
</evidence>
<feature type="region of interest" description="Disordered" evidence="1">
    <location>
        <begin position="171"/>
        <end position="247"/>
    </location>
</feature>
<sequence length="261" mass="27386">MVALLTAIADEAELPTEIALIRSPLTPPPVPRDIQQIQADIKQGLQVVIGPPAMAISSDLEQIISNPAPSVEKFIAQALTANTATQPLSQPPSVDASTRNLASAMAIPVSLTDQLEAPAAALSGRPQPSSAAPMAMYEAAEQTGLSVPLPLGVPFVVTNYLPVDVPAKAGGSKLLNRVDPVDDEEGGDAQDEETAEQQDKDEAQAEQPSPKAAEEASDEADAGLVSPLNGAGPEQLALPQPSRDPLHDHAFDFYRRMVAWE</sequence>
<dbReference type="OrthoDB" id="8404831at2"/>
<dbReference type="Proteomes" id="UP000323608">
    <property type="component" value="Unassembled WGS sequence"/>
</dbReference>
<comment type="caution">
    <text evidence="2">The sequence shown here is derived from an EMBL/GenBank/DDBJ whole genome shotgun (WGS) entry which is preliminary data.</text>
</comment>
<evidence type="ECO:0000256" key="1">
    <source>
        <dbReference type="SAM" id="MobiDB-lite"/>
    </source>
</evidence>
<dbReference type="AlphaFoldDB" id="A0A5B0W390"/>
<reference evidence="2 3" key="1">
    <citation type="submission" date="2019-07" db="EMBL/GenBank/DDBJ databases">
        <title>The Draft Genome Sequence of Rhizobium tropici SARCC-755 Associated with Superior Nodulation on Pigeonpea (Cajanus cajan (L.) Millsp.).</title>
        <authorList>
            <person name="Bopape F.L."/>
            <person name="Hassen A.I."/>
            <person name="Swanevelder Z.H."/>
            <person name="Gwata E.T."/>
        </authorList>
    </citation>
    <scope>NUCLEOTIDE SEQUENCE [LARGE SCALE GENOMIC DNA]</scope>
    <source>
        <strain evidence="2 3">SARCC-755</strain>
    </source>
</reference>